<feature type="domain" description="SusD-like N-terminal" evidence="7">
    <location>
        <begin position="111"/>
        <end position="248"/>
    </location>
</feature>
<dbReference type="InterPro" id="IPR011990">
    <property type="entry name" value="TPR-like_helical_dom_sf"/>
</dbReference>
<accession>A0A413IHV0</accession>
<organism evidence="8 9">
    <name type="scientific">Butyricimonas virosa</name>
    <dbReference type="NCBI Taxonomy" id="544645"/>
    <lineage>
        <taxon>Bacteria</taxon>
        <taxon>Pseudomonadati</taxon>
        <taxon>Bacteroidota</taxon>
        <taxon>Bacteroidia</taxon>
        <taxon>Bacteroidales</taxon>
        <taxon>Odoribacteraceae</taxon>
        <taxon>Butyricimonas</taxon>
    </lineage>
</organism>
<dbReference type="Pfam" id="PF14322">
    <property type="entry name" value="SusD-like_3"/>
    <property type="match status" value="1"/>
</dbReference>
<dbReference type="Proteomes" id="UP000286063">
    <property type="component" value="Unassembled WGS sequence"/>
</dbReference>
<dbReference type="InterPro" id="IPR012944">
    <property type="entry name" value="SusD_RagB_dom"/>
</dbReference>
<sequence>MKNIIQYILLVTMISLSSCNDFLEESSQDEVIPSSIEDLDQLLAYEGYPRSAISLMPYLFLLDDDVEQYMTTSTNTQNQTEVFSYIYLWGGRGSSDNTTMFDDCKEIMPKANRKIELDSYKAFYKLIAGCNVVLDLIDEVTGEENIKTRVKGEALVLRSFYYFNLINLYAYPYNAPNAPHGNSKGIPLKLTSEIAPTNIPCSNVSVVYDRIIKDIEEGITCLAKIEAKGSKYRIGINAAHLLASRYYLFMENWEKVEEHTSALVDSYGGKLPIFDMTTINYPTQLNLFNSYTFPFFFKVDNSEILFFYATSNENALMNSSWISEAFQASTTLLSCFQSDDQRLNGYLCPRDGRRKSSKVGLIGSTFPFGSCLRLSEVYLNRAEAYIQLAKTGKNEYLTNAIDDLNKIRENRIRNYATQSWTTNMFNNNADTILEKCREERRREFCIESMRWFDLRRYGMKGFSHNIDESTVPGDEYTIQLETESPRWILPIMQEHKKNNPSLN</sequence>
<evidence type="ECO:0000259" key="7">
    <source>
        <dbReference type="Pfam" id="PF14322"/>
    </source>
</evidence>
<name>A0A413IHV0_9BACT</name>
<evidence type="ECO:0000256" key="1">
    <source>
        <dbReference type="ARBA" id="ARBA00004442"/>
    </source>
</evidence>
<comment type="subcellular location">
    <subcellularLocation>
        <location evidence="1">Cell outer membrane</location>
    </subcellularLocation>
</comment>
<dbReference type="Pfam" id="PF07980">
    <property type="entry name" value="SusD_RagB"/>
    <property type="match status" value="1"/>
</dbReference>
<keyword evidence="3" id="KW-0732">Signal</keyword>
<dbReference type="InterPro" id="IPR033985">
    <property type="entry name" value="SusD-like_N"/>
</dbReference>
<proteinExistence type="inferred from homology"/>
<dbReference type="EMBL" id="QSCR01000054">
    <property type="protein sequence ID" value="RGY11438.1"/>
    <property type="molecule type" value="Genomic_DNA"/>
</dbReference>
<evidence type="ECO:0000256" key="2">
    <source>
        <dbReference type="ARBA" id="ARBA00006275"/>
    </source>
</evidence>
<reference evidence="8 9" key="1">
    <citation type="submission" date="2018-08" db="EMBL/GenBank/DDBJ databases">
        <title>A genome reference for cultivated species of the human gut microbiota.</title>
        <authorList>
            <person name="Zou Y."/>
            <person name="Xue W."/>
            <person name="Luo G."/>
        </authorList>
    </citation>
    <scope>NUCLEOTIDE SEQUENCE [LARGE SCALE GENOMIC DNA]</scope>
    <source>
        <strain evidence="8 9">OF02-7</strain>
    </source>
</reference>
<keyword evidence="5" id="KW-0998">Cell outer membrane</keyword>
<evidence type="ECO:0000259" key="6">
    <source>
        <dbReference type="Pfam" id="PF07980"/>
    </source>
</evidence>
<protein>
    <submittedName>
        <fullName evidence="8">RagB/SusD family nutrient uptake outer membrane protein</fullName>
    </submittedName>
</protein>
<evidence type="ECO:0000256" key="4">
    <source>
        <dbReference type="ARBA" id="ARBA00023136"/>
    </source>
</evidence>
<dbReference type="OrthoDB" id="5694214at2"/>
<evidence type="ECO:0000256" key="5">
    <source>
        <dbReference type="ARBA" id="ARBA00023237"/>
    </source>
</evidence>
<comment type="similarity">
    <text evidence="2">Belongs to the SusD family.</text>
</comment>
<comment type="caution">
    <text evidence="8">The sequence shown here is derived from an EMBL/GenBank/DDBJ whole genome shotgun (WGS) entry which is preliminary data.</text>
</comment>
<evidence type="ECO:0000313" key="8">
    <source>
        <dbReference type="EMBL" id="RGY11438.1"/>
    </source>
</evidence>
<gene>
    <name evidence="8" type="ORF">DXA50_19265</name>
</gene>
<evidence type="ECO:0000313" key="9">
    <source>
        <dbReference type="Proteomes" id="UP000286063"/>
    </source>
</evidence>
<dbReference type="GO" id="GO:0009279">
    <property type="term" value="C:cell outer membrane"/>
    <property type="evidence" value="ECO:0007669"/>
    <property type="project" value="UniProtKB-SubCell"/>
</dbReference>
<keyword evidence="4" id="KW-0472">Membrane</keyword>
<dbReference type="SUPFAM" id="SSF48452">
    <property type="entry name" value="TPR-like"/>
    <property type="match status" value="1"/>
</dbReference>
<dbReference type="AlphaFoldDB" id="A0A413IHV0"/>
<dbReference type="PROSITE" id="PS51257">
    <property type="entry name" value="PROKAR_LIPOPROTEIN"/>
    <property type="match status" value="1"/>
</dbReference>
<feature type="domain" description="RagB/SusD" evidence="6">
    <location>
        <begin position="372"/>
        <end position="501"/>
    </location>
</feature>
<evidence type="ECO:0000256" key="3">
    <source>
        <dbReference type="ARBA" id="ARBA00022729"/>
    </source>
</evidence>
<dbReference type="Gene3D" id="1.25.40.390">
    <property type="match status" value="1"/>
</dbReference>
<dbReference type="RefSeq" id="WP_117775704.1">
    <property type="nucleotide sequence ID" value="NZ_CAMFYF010000141.1"/>
</dbReference>